<evidence type="ECO:0008006" key="4">
    <source>
        <dbReference type="Google" id="ProtNLM"/>
    </source>
</evidence>
<keyword evidence="1" id="KW-0812">Transmembrane</keyword>
<protein>
    <recommendedName>
        <fullName evidence="4">Integral membrane protein</fullName>
    </recommendedName>
</protein>
<reference evidence="2 3" key="1">
    <citation type="journal article" date="2019" name="Int. J. Syst. Evol. Microbiol.">
        <title>The Global Catalogue of Microorganisms (GCM) 10K type strain sequencing project: providing services to taxonomists for standard genome sequencing and annotation.</title>
        <authorList>
            <consortium name="The Broad Institute Genomics Platform"/>
            <consortium name="The Broad Institute Genome Sequencing Center for Infectious Disease"/>
            <person name="Wu L."/>
            <person name="Ma J."/>
        </authorList>
    </citation>
    <scope>NUCLEOTIDE SEQUENCE [LARGE SCALE GENOMIC DNA]</scope>
    <source>
        <strain evidence="2 3">JCM 4524</strain>
    </source>
</reference>
<evidence type="ECO:0000256" key="1">
    <source>
        <dbReference type="SAM" id="Phobius"/>
    </source>
</evidence>
<dbReference type="RefSeq" id="WP_344392501.1">
    <property type="nucleotide sequence ID" value="NZ_BAAASJ010000044.1"/>
</dbReference>
<evidence type="ECO:0000313" key="3">
    <source>
        <dbReference type="Proteomes" id="UP001500151"/>
    </source>
</evidence>
<accession>A0ABN3R3J2</accession>
<evidence type="ECO:0000313" key="2">
    <source>
        <dbReference type="EMBL" id="GAA2642884.1"/>
    </source>
</evidence>
<feature type="transmembrane region" description="Helical" evidence="1">
    <location>
        <begin position="110"/>
        <end position="130"/>
    </location>
</feature>
<keyword evidence="1" id="KW-0472">Membrane</keyword>
<feature type="transmembrane region" description="Helical" evidence="1">
    <location>
        <begin position="331"/>
        <end position="348"/>
    </location>
</feature>
<feature type="transmembrane region" description="Helical" evidence="1">
    <location>
        <begin position="166"/>
        <end position="192"/>
    </location>
</feature>
<keyword evidence="1" id="KW-1133">Transmembrane helix</keyword>
<feature type="transmembrane region" description="Helical" evidence="1">
    <location>
        <begin position="77"/>
        <end position="98"/>
    </location>
</feature>
<name>A0ABN3R3J2_9ACTN</name>
<proteinExistence type="predicted"/>
<comment type="caution">
    <text evidence="2">The sequence shown here is derived from an EMBL/GenBank/DDBJ whole genome shotgun (WGS) entry which is preliminary data.</text>
</comment>
<keyword evidence="3" id="KW-1185">Reference proteome</keyword>
<dbReference type="EMBL" id="BAAASJ010000044">
    <property type="protein sequence ID" value="GAA2642884.1"/>
    <property type="molecule type" value="Genomic_DNA"/>
</dbReference>
<feature type="transmembrane region" description="Helical" evidence="1">
    <location>
        <begin position="136"/>
        <end position="154"/>
    </location>
</feature>
<sequence>MRFVRRVHGVRTPPVRALHMGRRQAGLHLHRFDELVQAPSLSAVLGQPEAAPARAVVRRAAVHASVIALHREALQQLANWLVLPLGAGGILLVTDALLGRWEPQVPASRLAAVAGGCLLLNLLLLVWAVVADRVGIHAAGAGAAAVVGAVGLVATDSEPPAAVRVALVFSMVPAAAYLATLPLVVIAYTVAIRLSWLIDPRARIILGLLQCLHQTAASAAWLQDGLRRKQVLGSLERLSRIAQRDLPKLLPSASSDPQTRLDLRDQAYAIAARLRECKQRVVLPSARTHTELPLELALLFLHACCQEWQEMGGPRPQSRAPGRLARISRRVGAALLLAVAAFAIPAVFHNSLPGDASRYVRDVLIVSAVLALVPLPQDVVTRIPDTFAGALR</sequence>
<organism evidence="2 3">
    <name type="scientific">Streptomyces vastus</name>
    <dbReference type="NCBI Taxonomy" id="285451"/>
    <lineage>
        <taxon>Bacteria</taxon>
        <taxon>Bacillati</taxon>
        <taxon>Actinomycetota</taxon>
        <taxon>Actinomycetes</taxon>
        <taxon>Kitasatosporales</taxon>
        <taxon>Streptomycetaceae</taxon>
        <taxon>Streptomyces</taxon>
    </lineage>
</organism>
<dbReference type="Proteomes" id="UP001500151">
    <property type="component" value="Unassembled WGS sequence"/>
</dbReference>
<gene>
    <name evidence="2" type="ORF">GCM10010307_46190</name>
</gene>